<dbReference type="RefSeq" id="WP_084097080.1">
    <property type="nucleotide sequence ID" value="NZ_FRCY01000004.1"/>
</dbReference>
<keyword evidence="1" id="KW-1133">Transmembrane helix</keyword>
<dbReference type="Pfam" id="PF06439">
    <property type="entry name" value="3keto-disac_hyd"/>
    <property type="match status" value="1"/>
</dbReference>
<organism evidence="3 4">
    <name type="scientific">Cyclobacterium lianum</name>
    <dbReference type="NCBI Taxonomy" id="388280"/>
    <lineage>
        <taxon>Bacteria</taxon>
        <taxon>Pseudomonadati</taxon>
        <taxon>Bacteroidota</taxon>
        <taxon>Cytophagia</taxon>
        <taxon>Cytophagales</taxon>
        <taxon>Cyclobacteriaceae</taxon>
        <taxon>Cyclobacterium</taxon>
    </lineage>
</organism>
<dbReference type="Gene3D" id="2.60.120.560">
    <property type="entry name" value="Exo-inulinase, domain 1"/>
    <property type="match status" value="1"/>
</dbReference>
<dbReference type="OrthoDB" id="9787527at2"/>
<dbReference type="AlphaFoldDB" id="A0A1M7LZV4"/>
<protein>
    <recommendedName>
        <fullName evidence="2">3-keto-alpha-glucoside-1,2-lyase/3-keto-2-hydroxy-glucal hydratase domain-containing protein</fullName>
    </recommendedName>
</protein>
<gene>
    <name evidence="3" type="ORF">SAMN04488057_10425</name>
</gene>
<dbReference type="InterPro" id="IPR010496">
    <property type="entry name" value="AL/BT2_dom"/>
</dbReference>
<feature type="domain" description="3-keto-alpha-glucoside-1,2-lyase/3-keto-2-hydroxy-glucal hydratase" evidence="2">
    <location>
        <begin position="44"/>
        <end position="274"/>
    </location>
</feature>
<dbReference type="GO" id="GO:0016787">
    <property type="term" value="F:hydrolase activity"/>
    <property type="evidence" value="ECO:0007669"/>
    <property type="project" value="InterPro"/>
</dbReference>
<dbReference type="STRING" id="388280.SAMN04488057_10425"/>
<keyword evidence="1" id="KW-0812">Transmembrane</keyword>
<keyword evidence="1" id="KW-0472">Membrane</keyword>
<sequence length="277" mass="31678">MKFKNPPNQRIYTRAFLVLCCLALPAVFYSFTSILLPKASQESEWQSLFNGKDLTGWIAKFHHHETGENYANTFRVVDGLIQVNYDEYQTFDQRYGHLFYEKSFSSFHLKFDYRFTDQWMEDAPGYTYRNSGVMFHSQAPETILKEQDWPISVEYQMLADAGDGNPRPTGNMCSPGTEVYFEGEMDPRHCINSTSPTFSWNEWVHAELIVYGDSLVVHKVNGETVLEYTQPQIGGGVANGFDPAIKVDGKLLNEGYIGLQAEGQGVEFKNIFIKPLR</sequence>
<evidence type="ECO:0000313" key="4">
    <source>
        <dbReference type="Proteomes" id="UP000184513"/>
    </source>
</evidence>
<accession>A0A1M7LZV4</accession>
<name>A0A1M7LZV4_9BACT</name>
<reference evidence="3 4" key="1">
    <citation type="submission" date="2016-11" db="EMBL/GenBank/DDBJ databases">
        <authorList>
            <person name="Jaros S."/>
            <person name="Januszkiewicz K."/>
            <person name="Wedrychowicz H."/>
        </authorList>
    </citation>
    <scope>NUCLEOTIDE SEQUENCE [LARGE SCALE GENOMIC DNA]</scope>
    <source>
        <strain evidence="3 4">CGMCC 1.6102</strain>
    </source>
</reference>
<evidence type="ECO:0000256" key="1">
    <source>
        <dbReference type="SAM" id="Phobius"/>
    </source>
</evidence>
<feature type="transmembrane region" description="Helical" evidence="1">
    <location>
        <begin position="12"/>
        <end position="31"/>
    </location>
</feature>
<dbReference type="EMBL" id="FRCY01000004">
    <property type="protein sequence ID" value="SHM83949.1"/>
    <property type="molecule type" value="Genomic_DNA"/>
</dbReference>
<keyword evidence="4" id="KW-1185">Reference proteome</keyword>
<proteinExistence type="predicted"/>
<evidence type="ECO:0000313" key="3">
    <source>
        <dbReference type="EMBL" id="SHM83949.1"/>
    </source>
</evidence>
<evidence type="ECO:0000259" key="2">
    <source>
        <dbReference type="Pfam" id="PF06439"/>
    </source>
</evidence>
<dbReference type="Proteomes" id="UP000184513">
    <property type="component" value="Unassembled WGS sequence"/>
</dbReference>